<gene>
    <name evidence="12" type="primary">murA</name>
    <name evidence="14" type="ORF">BRCON_0843</name>
</gene>
<keyword evidence="3 12" id="KW-0963">Cytoplasm</keyword>
<evidence type="ECO:0000256" key="1">
    <source>
        <dbReference type="ARBA" id="ARBA00004496"/>
    </source>
</evidence>
<proteinExistence type="inferred from homology"/>
<feature type="binding site" evidence="12">
    <location>
        <position position="92"/>
    </location>
    <ligand>
        <name>UDP-N-acetyl-alpha-D-glucosamine</name>
        <dbReference type="ChEBI" id="CHEBI:57705"/>
    </ligand>
</feature>
<dbReference type="InterPro" id="IPR036968">
    <property type="entry name" value="Enolpyruvate_Tfrase_sf"/>
</dbReference>
<keyword evidence="6 12" id="KW-0133">Cell shape</keyword>
<dbReference type="Gene3D" id="3.65.10.10">
    <property type="entry name" value="Enolpyruvate transferase domain"/>
    <property type="match status" value="2"/>
</dbReference>
<dbReference type="SUPFAM" id="SSF55205">
    <property type="entry name" value="EPT/RTPC-like"/>
    <property type="match status" value="1"/>
</dbReference>
<evidence type="ECO:0000259" key="13">
    <source>
        <dbReference type="Pfam" id="PF00275"/>
    </source>
</evidence>
<evidence type="ECO:0000256" key="11">
    <source>
        <dbReference type="ARBA" id="ARBA00047527"/>
    </source>
</evidence>
<dbReference type="NCBIfam" id="NF006873">
    <property type="entry name" value="PRK09369.1"/>
    <property type="match status" value="1"/>
</dbReference>
<feature type="domain" description="Enolpyruvate transferase" evidence="13">
    <location>
        <begin position="7"/>
        <end position="409"/>
    </location>
</feature>
<comment type="similarity">
    <text evidence="10 12">Belongs to the EPSP synthase family. MurA subfamily.</text>
</comment>
<evidence type="ECO:0000256" key="10">
    <source>
        <dbReference type="ARBA" id="ARBA00038367"/>
    </source>
</evidence>
<keyword evidence="7 12" id="KW-0573">Peptidoglycan synthesis</keyword>
<feature type="binding site" evidence="12">
    <location>
        <begin position="121"/>
        <end position="125"/>
    </location>
    <ligand>
        <name>UDP-N-acetyl-alpha-D-glucosamine</name>
        <dbReference type="ChEBI" id="CHEBI:57705"/>
    </ligand>
</feature>
<sequence>MDRFLIRGGNPLCGSVSISGSKNATLALMAAALLGESPTTLYNVPDLRDTRTMADVLRHLGAKVDFDDHVMRIDPSGFSNHEAPYDMVRKMRASVYVMGPMLARLGKANVSMPGGCAIGPRPIDLHLKGFEALGANLRIEHGNVVAEVPKLRGNEFSLSGAAGSSVGATCNVLMAAVLAEGETVIHGAAREPEVCELVALLRKMGAEIEGAGTRDLRIRGVKTLRGVEHTVVADRIEAGTFMVAAAITNGELTIVNAPLDHMDAVISKLYEIGVKIETSGSSAHVVGNFERYSPTNIQTWTYPGFPTDMQAQFMALLSLVPGTSIIRETIYVDRFLHAAELNRMGANIKVLNGIATIQGVPKLSGAPVMASDLRASAALVLAGLAAEGTTIVNRVYHIDRGYEAIEKKLQLLGGDVVRITDNEPEDIASPSQ</sequence>
<dbReference type="FunFam" id="3.65.10.10:FF:000001">
    <property type="entry name" value="UDP-N-acetylglucosamine 1-carboxyvinyltransferase"/>
    <property type="match status" value="1"/>
</dbReference>
<feature type="binding site" evidence="12">
    <location>
        <position position="308"/>
    </location>
    <ligand>
        <name>UDP-N-acetyl-alpha-D-glucosamine</name>
        <dbReference type="ChEBI" id="CHEBI:57705"/>
    </ligand>
</feature>
<evidence type="ECO:0000256" key="7">
    <source>
        <dbReference type="ARBA" id="ARBA00022984"/>
    </source>
</evidence>
<feature type="modified residue" description="2-(S-cysteinyl)pyruvic acid O-phosphothioketal" evidence="12">
    <location>
        <position position="116"/>
    </location>
</feature>
<dbReference type="Pfam" id="PF00275">
    <property type="entry name" value="EPSP_synthase"/>
    <property type="match status" value="1"/>
</dbReference>
<dbReference type="InterPro" id="IPR001986">
    <property type="entry name" value="Enolpyruvate_Tfrase_dom"/>
</dbReference>
<evidence type="ECO:0000256" key="4">
    <source>
        <dbReference type="ARBA" id="ARBA00022618"/>
    </source>
</evidence>
<reference evidence="14 15" key="1">
    <citation type="submission" date="2018-05" db="EMBL/GenBank/DDBJ databases">
        <title>A metagenomic window into the 2 km-deep terrestrial subsurface aquifer revealed taxonomically and functionally diverse microbial community comprising novel uncultured bacterial lineages.</title>
        <authorList>
            <person name="Kadnikov V.V."/>
            <person name="Mardanov A.V."/>
            <person name="Beletsky A.V."/>
            <person name="Banks D."/>
            <person name="Pimenov N.V."/>
            <person name="Frank Y.A."/>
            <person name="Karnachuk O.V."/>
            <person name="Ravin N.V."/>
        </authorList>
    </citation>
    <scope>NUCLEOTIDE SEQUENCE [LARGE SCALE GENOMIC DNA]</scope>
    <source>
        <strain evidence="14">BY</strain>
    </source>
</reference>
<evidence type="ECO:0000256" key="3">
    <source>
        <dbReference type="ARBA" id="ARBA00022490"/>
    </source>
</evidence>
<keyword evidence="4 12" id="KW-0132">Cell division</keyword>
<dbReference type="UniPathway" id="UPA00219"/>
<dbReference type="GO" id="GO:0019277">
    <property type="term" value="P:UDP-N-acetylgalactosamine biosynthetic process"/>
    <property type="evidence" value="ECO:0007669"/>
    <property type="project" value="InterPro"/>
</dbReference>
<comment type="subcellular location">
    <subcellularLocation>
        <location evidence="1 12">Cytoplasm</location>
    </subcellularLocation>
</comment>
<protein>
    <recommendedName>
        <fullName evidence="12">UDP-N-acetylglucosamine 1-carboxyvinyltransferase</fullName>
        <ecNumber evidence="12">2.5.1.7</ecNumber>
    </recommendedName>
    <alternativeName>
        <fullName evidence="12">Enoylpyruvate transferase</fullName>
    </alternativeName>
    <alternativeName>
        <fullName evidence="12">UDP-N-acetylglucosamine enolpyruvyl transferase</fullName>
        <shortName evidence="12">EPT</shortName>
    </alternativeName>
</protein>
<dbReference type="EMBL" id="CP030759">
    <property type="protein sequence ID" value="AXA35620.1"/>
    <property type="molecule type" value="Genomic_DNA"/>
</dbReference>
<dbReference type="GO" id="GO:0008760">
    <property type="term" value="F:UDP-N-acetylglucosamine 1-carboxyvinyltransferase activity"/>
    <property type="evidence" value="ECO:0007669"/>
    <property type="project" value="UniProtKB-UniRule"/>
</dbReference>
<evidence type="ECO:0000256" key="9">
    <source>
        <dbReference type="ARBA" id="ARBA00023316"/>
    </source>
</evidence>
<dbReference type="NCBIfam" id="TIGR01072">
    <property type="entry name" value="murA"/>
    <property type="match status" value="1"/>
</dbReference>
<dbReference type="AlphaFoldDB" id="A0A2Z4Y3C3"/>
<keyword evidence="5 12" id="KW-0808">Transferase</keyword>
<dbReference type="Proteomes" id="UP000262583">
    <property type="component" value="Chromosome"/>
</dbReference>
<dbReference type="InterPro" id="IPR050068">
    <property type="entry name" value="MurA_subfamily"/>
</dbReference>
<organism evidence="14 15">
    <name type="scientific">Sumerlaea chitinivorans</name>
    <dbReference type="NCBI Taxonomy" id="2250252"/>
    <lineage>
        <taxon>Bacteria</taxon>
        <taxon>Candidatus Sumerlaeota</taxon>
        <taxon>Candidatus Sumerlaeia</taxon>
        <taxon>Candidatus Sumerlaeales</taxon>
        <taxon>Candidatus Sumerlaeaceae</taxon>
        <taxon>Candidatus Sumerlaea</taxon>
    </lineage>
</organism>
<dbReference type="InterPro" id="IPR005750">
    <property type="entry name" value="UDP_GlcNAc_COvinyl_MurA"/>
</dbReference>
<feature type="binding site" evidence="12">
    <location>
        <begin position="22"/>
        <end position="23"/>
    </location>
    <ligand>
        <name>phosphoenolpyruvate</name>
        <dbReference type="ChEBI" id="CHEBI:58702"/>
    </ligand>
</feature>
<evidence type="ECO:0000256" key="6">
    <source>
        <dbReference type="ARBA" id="ARBA00022960"/>
    </source>
</evidence>
<name>A0A2Z4Y3C3_SUMC1</name>
<dbReference type="GO" id="GO:0051301">
    <property type="term" value="P:cell division"/>
    <property type="evidence" value="ECO:0007669"/>
    <property type="project" value="UniProtKB-KW"/>
</dbReference>
<feature type="active site" description="Proton donor" evidence="12">
    <location>
        <position position="116"/>
    </location>
</feature>
<dbReference type="PANTHER" id="PTHR43783">
    <property type="entry name" value="UDP-N-ACETYLGLUCOSAMINE 1-CARBOXYVINYLTRANSFERASE"/>
    <property type="match status" value="1"/>
</dbReference>
<dbReference type="KEGG" id="schv:BRCON_0843"/>
<dbReference type="GO" id="GO:0005737">
    <property type="term" value="C:cytoplasm"/>
    <property type="evidence" value="ECO:0007669"/>
    <property type="project" value="UniProtKB-SubCell"/>
</dbReference>
<dbReference type="GO" id="GO:0009252">
    <property type="term" value="P:peptidoglycan biosynthetic process"/>
    <property type="evidence" value="ECO:0007669"/>
    <property type="project" value="UniProtKB-UniRule"/>
</dbReference>
<keyword evidence="8 12" id="KW-0131">Cell cycle</keyword>
<evidence type="ECO:0000256" key="12">
    <source>
        <dbReference type="HAMAP-Rule" id="MF_00111"/>
    </source>
</evidence>
<dbReference type="PANTHER" id="PTHR43783:SF1">
    <property type="entry name" value="UDP-N-ACETYLGLUCOSAMINE 1-CARBOXYVINYLTRANSFERASE"/>
    <property type="match status" value="1"/>
</dbReference>
<dbReference type="GO" id="GO:0071555">
    <property type="term" value="P:cell wall organization"/>
    <property type="evidence" value="ECO:0007669"/>
    <property type="project" value="UniProtKB-KW"/>
</dbReference>
<accession>A0A2Z4Y3C3</accession>
<dbReference type="HAMAP" id="MF_00111">
    <property type="entry name" value="MurA"/>
    <property type="match status" value="1"/>
</dbReference>
<comment type="function">
    <text evidence="12">Cell wall formation. Adds enolpyruvyl to UDP-N-acetylglucosamine.</text>
</comment>
<comment type="pathway">
    <text evidence="2 12">Cell wall biogenesis; peptidoglycan biosynthesis.</text>
</comment>
<dbReference type="CDD" id="cd01555">
    <property type="entry name" value="UdpNAET"/>
    <property type="match status" value="1"/>
</dbReference>
<evidence type="ECO:0000313" key="14">
    <source>
        <dbReference type="EMBL" id="AXA35620.1"/>
    </source>
</evidence>
<comment type="caution">
    <text evidence="12">Lacks conserved residue(s) required for the propagation of feature annotation.</text>
</comment>
<evidence type="ECO:0000256" key="8">
    <source>
        <dbReference type="ARBA" id="ARBA00023306"/>
    </source>
</evidence>
<keyword evidence="12" id="KW-0670">Pyruvate</keyword>
<dbReference type="InterPro" id="IPR013792">
    <property type="entry name" value="RNA3'P_cycl/enolpyr_Trfase_a/b"/>
</dbReference>
<comment type="catalytic activity">
    <reaction evidence="11 12">
        <text>phosphoenolpyruvate + UDP-N-acetyl-alpha-D-glucosamine = UDP-N-acetyl-3-O-(1-carboxyvinyl)-alpha-D-glucosamine + phosphate</text>
        <dbReference type="Rhea" id="RHEA:18681"/>
        <dbReference type="ChEBI" id="CHEBI:43474"/>
        <dbReference type="ChEBI" id="CHEBI:57705"/>
        <dbReference type="ChEBI" id="CHEBI:58702"/>
        <dbReference type="ChEBI" id="CHEBI:68483"/>
        <dbReference type="EC" id="2.5.1.7"/>
    </reaction>
</comment>
<evidence type="ECO:0000256" key="2">
    <source>
        <dbReference type="ARBA" id="ARBA00004752"/>
    </source>
</evidence>
<evidence type="ECO:0000256" key="5">
    <source>
        <dbReference type="ARBA" id="ARBA00022679"/>
    </source>
</evidence>
<keyword evidence="9 12" id="KW-0961">Cell wall biogenesis/degradation</keyword>
<feature type="binding site" evidence="12">
    <location>
        <position position="330"/>
    </location>
    <ligand>
        <name>UDP-N-acetyl-alpha-D-glucosamine</name>
        <dbReference type="ChEBI" id="CHEBI:57705"/>
    </ligand>
</feature>
<dbReference type="EC" id="2.5.1.7" evidence="12"/>
<dbReference type="GO" id="GO:0008360">
    <property type="term" value="P:regulation of cell shape"/>
    <property type="evidence" value="ECO:0007669"/>
    <property type="project" value="UniProtKB-KW"/>
</dbReference>
<evidence type="ECO:0000313" key="15">
    <source>
        <dbReference type="Proteomes" id="UP000262583"/>
    </source>
</evidence>